<evidence type="ECO:0008006" key="4">
    <source>
        <dbReference type="Google" id="ProtNLM"/>
    </source>
</evidence>
<feature type="transmembrane region" description="Helical" evidence="1">
    <location>
        <begin position="212"/>
        <end position="230"/>
    </location>
</feature>
<comment type="caution">
    <text evidence="2">The sequence shown here is derived from an EMBL/GenBank/DDBJ whole genome shotgun (WGS) entry which is preliminary data.</text>
</comment>
<dbReference type="RefSeq" id="WP_168007113.1">
    <property type="nucleotide sequence ID" value="NZ_JAATEP010000002.1"/>
</dbReference>
<evidence type="ECO:0000313" key="3">
    <source>
        <dbReference type="Proteomes" id="UP000696294"/>
    </source>
</evidence>
<keyword evidence="3" id="KW-1185">Reference proteome</keyword>
<evidence type="ECO:0000313" key="2">
    <source>
        <dbReference type="EMBL" id="NJP88759.1"/>
    </source>
</evidence>
<sequence length="268" mass="26585">MSGVPGAFALCGAILWRVRREGVRDLLSAVVPFVVLLVVLSVLPLVAGHGIKGAAVAAAVGARYGADANVVVVGLLLLITPGLAALFGAIGVTRSVQGLVGSEVSRGGMEELLSAPYTPGGIAAAVLGYALVVATGFWAVMTAAGALAITVVLLLSGARLTLDAGYLTLALLLPLLCAWASAGLTLMVSLLFPRLTQLGAGVNVAGGSLGNGLALLPALGTLLALLYGTVSLGPVKLFLMAGGATVVITVAAVAIVAGKFRPETVLDS</sequence>
<dbReference type="Proteomes" id="UP000696294">
    <property type="component" value="Unassembled WGS sequence"/>
</dbReference>
<feature type="transmembrane region" description="Helical" evidence="1">
    <location>
        <begin position="122"/>
        <end position="155"/>
    </location>
</feature>
<gene>
    <name evidence="2" type="ORF">HCN51_04695</name>
</gene>
<feature type="transmembrane region" description="Helical" evidence="1">
    <location>
        <begin position="167"/>
        <end position="192"/>
    </location>
</feature>
<name>A0ABX1AZE8_9ACTN</name>
<feature type="transmembrane region" description="Helical" evidence="1">
    <location>
        <begin position="30"/>
        <end position="47"/>
    </location>
</feature>
<evidence type="ECO:0000256" key="1">
    <source>
        <dbReference type="SAM" id="Phobius"/>
    </source>
</evidence>
<reference evidence="2 3" key="1">
    <citation type="submission" date="2020-03" db="EMBL/GenBank/DDBJ databases">
        <title>WGS of actinomycetes isolated from Thailand.</title>
        <authorList>
            <person name="Thawai C."/>
        </authorList>
    </citation>
    <scope>NUCLEOTIDE SEQUENCE [LARGE SCALE GENOMIC DNA]</scope>
    <source>
        <strain evidence="2 3">FMUSA5-5</strain>
    </source>
</reference>
<organism evidence="2 3">
    <name type="scientific">Nonomuraea composti</name>
    <dbReference type="NCBI Taxonomy" id="2720023"/>
    <lineage>
        <taxon>Bacteria</taxon>
        <taxon>Bacillati</taxon>
        <taxon>Actinomycetota</taxon>
        <taxon>Actinomycetes</taxon>
        <taxon>Streptosporangiales</taxon>
        <taxon>Streptosporangiaceae</taxon>
        <taxon>Nonomuraea</taxon>
    </lineage>
</organism>
<protein>
    <recommendedName>
        <fullName evidence="4">ABC transporter permease</fullName>
    </recommendedName>
</protein>
<keyword evidence="1" id="KW-1133">Transmembrane helix</keyword>
<accession>A0ABX1AZE8</accession>
<feature type="transmembrane region" description="Helical" evidence="1">
    <location>
        <begin position="237"/>
        <end position="258"/>
    </location>
</feature>
<dbReference type="EMBL" id="JAATEP010000002">
    <property type="protein sequence ID" value="NJP88759.1"/>
    <property type="molecule type" value="Genomic_DNA"/>
</dbReference>
<keyword evidence="1" id="KW-0472">Membrane</keyword>
<proteinExistence type="predicted"/>
<keyword evidence="1" id="KW-0812">Transmembrane</keyword>
<feature type="transmembrane region" description="Helical" evidence="1">
    <location>
        <begin position="68"/>
        <end position="90"/>
    </location>
</feature>